<dbReference type="RefSeq" id="XP_026496427.2">
    <property type="nucleotide sequence ID" value="XM_026640642.2"/>
</dbReference>
<keyword evidence="1" id="KW-0175">Coiled coil</keyword>
<dbReference type="Proteomes" id="UP001652626">
    <property type="component" value="Chromosome 11"/>
</dbReference>
<evidence type="ECO:0000313" key="3">
    <source>
        <dbReference type="RefSeq" id="XP_026496427.2"/>
    </source>
</evidence>
<reference evidence="3" key="1">
    <citation type="submission" date="2025-08" db="UniProtKB">
        <authorList>
            <consortium name="RefSeq"/>
        </authorList>
    </citation>
    <scope>IDENTIFICATION</scope>
    <source>
        <tissue evidence="3">Whole body</tissue>
    </source>
</reference>
<dbReference type="GeneID" id="113400943"/>
<proteinExistence type="predicted"/>
<dbReference type="AlphaFoldDB" id="A0A8B8IJ84"/>
<organism evidence="2 3">
    <name type="scientific">Vanessa tameamea</name>
    <name type="common">Kamehameha butterfly</name>
    <dbReference type="NCBI Taxonomy" id="334116"/>
    <lineage>
        <taxon>Eukaryota</taxon>
        <taxon>Metazoa</taxon>
        <taxon>Ecdysozoa</taxon>
        <taxon>Arthropoda</taxon>
        <taxon>Hexapoda</taxon>
        <taxon>Insecta</taxon>
        <taxon>Pterygota</taxon>
        <taxon>Neoptera</taxon>
        <taxon>Endopterygota</taxon>
        <taxon>Lepidoptera</taxon>
        <taxon>Glossata</taxon>
        <taxon>Ditrysia</taxon>
        <taxon>Papilionoidea</taxon>
        <taxon>Nymphalidae</taxon>
        <taxon>Nymphalinae</taxon>
        <taxon>Vanessa</taxon>
    </lineage>
</organism>
<evidence type="ECO:0000313" key="2">
    <source>
        <dbReference type="Proteomes" id="UP001652626"/>
    </source>
</evidence>
<accession>A0A8B8IJ84</accession>
<keyword evidence="2" id="KW-1185">Reference proteome</keyword>
<feature type="coiled-coil region" evidence="1">
    <location>
        <begin position="349"/>
        <end position="401"/>
    </location>
</feature>
<gene>
    <name evidence="3" type="primary">LOC113400943</name>
</gene>
<evidence type="ECO:0000256" key="1">
    <source>
        <dbReference type="SAM" id="Coils"/>
    </source>
</evidence>
<feature type="coiled-coil region" evidence="1">
    <location>
        <begin position="155"/>
        <end position="235"/>
    </location>
</feature>
<dbReference type="OrthoDB" id="7453798at2759"/>
<sequence>MQDIPECLSLRYKALDELVKEFGTSESTPNADCSTGDPSIRLLCNFWDILKEDPDVNLSQAVQQRMCANPQRCTLFGSHNINCYMAGCCKRNNDKKQDTINKCKSTRSKPSKESSEKNVCCVTQSTAPSNELPLNKVLCDLKQAASFEKKCQSKVNDLLETQKRLQDQIQVLEQREKDGVQLLKQADCMWSCMEETYKKKIGESLDRQKELLKQLKEVETSNMKWRKNKKDLEFEIDHVNKCQQEITERINQKTNDIKCIDVEIDDFKKHIDSNKKDLDVTKKSFGTKKQASKARISNIQVEVSKLEKVLKEEQQYKVTKEEEADKYVKEARQDLQKLCKVLLQKKLESEDMRAEKEALLLEIELLKQNCDQCKDKCKNKQESINEEIKTLDKEIAEFKVKCIRCHECTDTLDIRRFCTDCPRCVNERDCLYVGDHCIPDNALDCVCTTVKHKLLDNVFDNMYTVLERQVKSGPGKAVADVVLNCLKKSRNGKLNAETRKILQDFILTTVKKNLNLTIVGGAVKTRCEMDRETYKQLMLCLKQVKVTKPVKVDKGTESKKDPCRRWGNSECNCPNGPKDCICTKKAPPPPNEPKTCPPTTEDKEDAGEAVVCPYKESAACGPDCAMHELPDSVGSEVASWRPNPCQGPSCHFKNMRAAQCILGQEGLSTFSSPKILRDEDPSKNGYLSTDPHASFKDTKQLKAVKDKINDKDNCEMVVEPVVRNQQLNVVPNDKYDLIDNNPIMLKSFSGDFLKIALNKTLVEEINKHLQEGTDVFVTMETKFGQPVFSLQSDATIANDQNIFLPKKSPSGNITLEAYKPIRKKSFDNAYSKESTNEEQEEIKNTVIDKSFKDNFSQPSKSSLKKYNLHDTKEHKKECNNNGNKINNLHEVKFKGVNNCKDKETIFAIKETSSENFKIVLDKEFEIYHKQAIKEYEGDNSVQFAELLKTSSGHFVINFRENSDDDKNKVLLIKTESGNIKVLVDKSKTDSLLTRKDSISSNFVMTANDLNKLLIQSQSISKEDIRDHSKVTKLPITIKSLSDSKLYKKDKSDLLDQNKQKYQKDYPGGKKFACKEIATSCNGQYKDNLCDKSKCICKNICYKSKQWRWESSDHKNMNIQCDSSIKSKQNSSNSLKHSDLMRKRSDLSNAEFKFLKTPAEQSNNVRNKYQSGTESCGCSLSMSKETYNNVVDGSCSQLFNKYMSISNEHLDTDNYNKEQPIKAYNNNNRQEIKRTCNDSEHSWDTLKYFPPQLPPFLRDFNYS</sequence>
<protein>
    <submittedName>
        <fullName evidence="3">Uncharacterized protein LOC113400943 isoform X1</fullName>
    </submittedName>
</protein>
<dbReference type="OMA" id="SECNCPK"/>
<name>A0A8B8IJ84_VANTA</name>